<gene>
    <name evidence="2" type="ORF">NDU88_002911</name>
</gene>
<comment type="caution">
    <text evidence="2">The sequence shown here is derived from an EMBL/GenBank/DDBJ whole genome shotgun (WGS) entry which is preliminary data.</text>
</comment>
<name>A0AAV7M3V6_PLEWA</name>
<organism evidence="2 3">
    <name type="scientific">Pleurodeles waltl</name>
    <name type="common">Iberian ribbed newt</name>
    <dbReference type="NCBI Taxonomy" id="8319"/>
    <lineage>
        <taxon>Eukaryota</taxon>
        <taxon>Metazoa</taxon>
        <taxon>Chordata</taxon>
        <taxon>Craniata</taxon>
        <taxon>Vertebrata</taxon>
        <taxon>Euteleostomi</taxon>
        <taxon>Amphibia</taxon>
        <taxon>Batrachia</taxon>
        <taxon>Caudata</taxon>
        <taxon>Salamandroidea</taxon>
        <taxon>Salamandridae</taxon>
        <taxon>Pleurodelinae</taxon>
        <taxon>Pleurodeles</taxon>
    </lineage>
</organism>
<reference evidence="2" key="1">
    <citation type="journal article" date="2022" name="bioRxiv">
        <title>Sequencing and chromosome-scale assembly of the giantPleurodeles waltlgenome.</title>
        <authorList>
            <person name="Brown T."/>
            <person name="Elewa A."/>
            <person name="Iarovenko S."/>
            <person name="Subramanian E."/>
            <person name="Araus A.J."/>
            <person name="Petzold A."/>
            <person name="Susuki M."/>
            <person name="Suzuki K.-i.T."/>
            <person name="Hayashi T."/>
            <person name="Toyoda A."/>
            <person name="Oliveira C."/>
            <person name="Osipova E."/>
            <person name="Leigh N.D."/>
            <person name="Simon A."/>
            <person name="Yun M.H."/>
        </authorList>
    </citation>
    <scope>NUCLEOTIDE SEQUENCE</scope>
    <source>
        <strain evidence="2">20211129_DDA</strain>
        <tissue evidence="2">Liver</tissue>
    </source>
</reference>
<protein>
    <submittedName>
        <fullName evidence="2">Uncharacterized protein</fullName>
    </submittedName>
</protein>
<dbReference type="EMBL" id="JANPWB010000014">
    <property type="protein sequence ID" value="KAJ1097794.1"/>
    <property type="molecule type" value="Genomic_DNA"/>
</dbReference>
<evidence type="ECO:0000313" key="2">
    <source>
        <dbReference type="EMBL" id="KAJ1097794.1"/>
    </source>
</evidence>
<sequence length="129" mass="14377">MAVGGSPLEKRRRAANGHNTQSGKPPLLAVFRTAVPVVTELEHPYRRPKGPKDQPVHHPEPSAERWRTSHSRMRNYRLQGPGKPGTEEPGLEATLTLGTAVATRRKAWLRSSGFSSDVQSTLLDLPRWR</sequence>
<accession>A0AAV7M3V6</accession>
<feature type="compositionally biased region" description="Basic and acidic residues" evidence="1">
    <location>
        <begin position="41"/>
        <end position="67"/>
    </location>
</feature>
<dbReference type="AlphaFoldDB" id="A0AAV7M3V6"/>
<feature type="region of interest" description="Disordered" evidence="1">
    <location>
        <begin position="1"/>
        <end position="28"/>
    </location>
</feature>
<keyword evidence="3" id="KW-1185">Reference proteome</keyword>
<proteinExistence type="predicted"/>
<evidence type="ECO:0000256" key="1">
    <source>
        <dbReference type="SAM" id="MobiDB-lite"/>
    </source>
</evidence>
<feature type="region of interest" description="Disordered" evidence="1">
    <location>
        <begin position="41"/>
        <end position="90"/>
    </location>
</feature>
<dbReference type="Proteomes" id="UP001066276">
    <property type="component" value="Chromosome 10"/>
</dbReference>
<evidence type="ECO:0000313" key="3">
    <source>
        <dbReference type="Proteomes" id="UP001066276"/>
    </source>
</evidence>